<protein>
    <submittedName>
        <fullName evidence="8">Trypsin-like serine protease</fullName>
    </submittedName>
</protein>
<dbReference type="Proteomes" id="UP000460949">
    <property type="component" value="Unassembled WGS sequence"/>
</dbReference>
<evidence type="ECO:0000313" key="8">
    <source>
        <dbReference type="EMBL" id="MYL20772.1"/>
    </source>
</evidence>
<evidence type="ECO:0000313" key="9">
    <source>
        <dbReference type="Proteomes" id="UP000460949"/>
    </source>
</evidence>
<feature type="region of interest" description="Disordered" evidence="5">
    <location>
        <begin position="66"/>
        <end position="123"/>
    </location>
</feature>
<proteinExistence type="inferred from homology"/>
<dbReference type="GO" id="GO:0004252">
    <property type="term" value="F:serine-type endopeptidase activity"/>
    <property type="evidence" value="ECO:0007669"/>
    <property type="project" value="InterPro"/>
</dbReference>
<evidence type="ECO:0000256" key="1">
    <source>
        <dbReference type="ARBA" id="ARBA00010541"/>
    </source>
</evidence>
<feature type="domain" description="TcaA protein NTF2-like" evidence="7">
    <location>
        <begin position="353"/>
        <end position="462"/>
    </location>
</feature>
<sequence>MLCPKCQAPNEDREAKFCFKCGCSLTRSKKKRGWRLPVMVLAFCVLWTGMIFGYFQWQDRLEPTGTETDAAADTTAPAEETEVEQAAEPVVKGEKAAESSEDPPSPPPPEEADQPAKEEKSHKDIIQDVQSRVYTILTNDVQGSGFLYREGGLVVTNAHVVAGYSDVEVRNSEDEALNGRVVGISNEFDIALIQVDELKGASPLPLELQPSELGTEVIALGSPLGLTNTASMGSVTGLDRSFETEFQYEKMYQVDTQMSPGSSGGPLVDATTGKVIGINAATLNADDSIGFSIPLYTMEPLLTTWARAPMTAGEVMDVFAYSEDDAVDSMDSYTEEEKTAEGDYSSLFDEMTLESFIYDFRSLYESALLYEDFSYVEGMLHPDSPVYGEYSDYIHEISGQGMEFIFTSNEVTDVSIQEDYAVVTTYEVFDFKNAAGEWSVYERVKDYTVVMDEYDSYKITDIYIYE</sequence>
<keyword evidence="6" id="KW-0812">Transmembrane</keyword>
<dbReference type="Pfam" id="PF22819">
    <property type="entry name" value="TcaA_5th"/>
    <property type="match status" value="1"/>
</dbReference>
<dbReference type="Gene3D" id="2.40.10.10">
    <property type="entry name" value="Trypsin-like serine proteases"/>
    <property type="match status" value="2"/>
</dbReference>
<dbReference type="RefSeq" id="WP_160837883.1">
    <property type="nucleotide sequence ID" value="NZ_WMET01000003.1"/>
</dbReference>
<evidence type="ECO:0000256" key="3">
    <source>
        <dbReference type="ARBA" id="ARBA00022801"/>
    </source>
</evidence>
<dbReference type="SUPFAM" id="SSF50494">
    <property type="entry name" value="Trypsin-like serine proteases"/>
    <property type="match status" value="1"/>
</dbReference>
<keyword evidence="6" id="KW-0472">Membrane</keyword>
<evidence type="ECO:0000256" key="4">
    <source>
        <dbReference type="ARBA" id="ARBA00022825"/>
    </source>
</evidence>
<accession>A0A845DWS4</accession>
<evidence type="ECO:0000256" key="6">
    <source>
        <dbReference type="SAM" id="Phobius"/>
    </source>
</evidence>
<dbReference type="Pfam" id="PF13365">
    <property type="entry name" value="Trypsin_2"/>
    <property type="match status" value="1"/>
</dbReference>
<gene>
    <name evidence="8" type="ORF">GLW04_12795</name>
</gene>
<keyword evidence="4" id="KW-0720">Serine protease</keyword>
<dbReference type="GO" id="GO:0006508">
    <property type="term" value="P:proteolysis"/>
    <property type="evidence" value="ECO:0007669"/>
    <property type="project" value="UniProtKB-KW"/>
</dbReference>
<name>A0A845DWS4_9BACI</name>
<dbReference type="PANTHER" id="PTHR43343">
    <property type="entry name" value="PEPTIDASE S12"/>
    <property type="match status" value="1"/>
</dbReference>
<evidence type="ECO:0000259" key="7">
    <source>
        <dbReference type="Pfam" id="PF22819"/>
    </source>
</evidence>
<keyword evidence="3" id="KW-0378">Hydrolase</keyword>
<dbReference type="AlphaFoldDB" id="A0A845DWS4"/>
<feature type="compositionally biased region" description="Low complexity" evidence="5">
    <location>
        <begin position="66"/>
        <end position="78"/>
    </location>
</feature>
<dbReference type="EMBL" id="WMET01000003">
    <property type="protein sequence ID" value="MYL20772.1"/>
    <property type="molecule type" value="Genomic_DNA"/>
</dbReference>
<evidence type="ECO:0000256" key="2">
    <source>
        <dbReference type="ARBA" id="ARBA00022670"/>
    </source>
</evidence>
<feature type="transmembrane region" description="Helical" evidence="6">
    <location>
        <begin position="36"/>
        <end position="57"/>
    </location>
</feature>
<dbReference type="InterPro" id="IPR054528">
    <property type="entry name" value="TcaA_5th"/>
</dbReference>
<dbReference type="InterPro" id="IPR001940">
    <property type="entry name" value="Peptidase_S1C"/>
</dbReference>
<feature type="compositionally biased region" description="Basic and acidic residues" evidence="5">
    <location>
        <begin position="114"/>
        <end position="123"/>
    </location>
</feature>
<reference evidence="8 9" key="1">
    <citation type="submission" date="2019-11" db="EMBL/GenBank/DDBJ databases">
        <title>Genome sequences of 17 halophilic strains isolated from different environments.</title>
        <authorList>
            <person name="Furrow R.E."/>
        </authorList>
    </citation>
    <scope>NUCLEOTIDE SEQUENCE [LARGE SCALE GENOMIC DNA]</scope>
    <source>
        <strain evidence="8 9">22511_23_Filter</strain>
    </source>
</reference>
<evidence type="ECO:0000256" key="5">
    <source>
        <dbReference type="SAM" id="MobiDB-lite"/>
    </source>
</evidence>
<organism evidence="8 9">
    <name type="scientific">Halobacillus litoralis</name>
    <dbReference type="NCBI Taxonomy" id="45668"/>
    <lineage>
        <taxon>Bacteria</taxon>
        <taxon>Bacillati</taxon>
        <taxon>Bacillota</taxon>
        <taxon>Bacilli</taxon>
        <taxon>Bacillales</taxon>
        <taxon>Bacillaceae</taxon>
        <taxon>Halobacillus</taxon>
    </lineage>
</organism>
<keyword evidence="6" id="KW-1133">Transmembrane helix</keyword>
<comment type="similarity">
    <text evidence="1">Belongs to the peptidase S1C family.</text>
</comment>
<dbReference type="PRINTS" id="PR00834">
    <property type="entry name" value="PROTEASES2C"/>
</dbReference>
<comment type="caution">
    <text evidence="8">The sequence shown here is derived from an EMBL/GenBank/DDBJ whole genome shotgun (WGS) entry which is preliminary data.</text>
</comment>
<keyword evidence="2 8" id="KW-0645">Protease</keyword>
<dbReference type="PANTHER" id="PTHR43343:SF3">
    <property type="entry name" value="PROTEASE DO-LIKE 8, CHLOROPLASTIC"/>
    <property type="match status" value="1"/>
</dbReference>
<dbReference type="InterPro" id="IPR009003">
    <property type="entry name" value="Peptidase_S1_PA"/>
</dbReference>
<dbReference type="InterPro" id="IPR043504">
    <property type="entry name" value="Peptidase_S1_PA_chymotrypsin"/>
</dbReference>
<dbReference type="InterPro" id="IPR051201">
    <property type="entry name" value="Chloro_Bact_Ser_Proteases"/>
</dbReference>